<dbReference type="EMBL" id="CP097505">
    <property type="protein sequence ID" value="URD92718.1"/>
    <property type="molecule type" value="Genomic_DNA"/>
</dbReference>
<dbReference type="AlphaFoldDB" id="A0A9E7FF01"/>
<dbReference type="Proteomes" id="UP001055439">
    <property type="component" value="Chromosome 3"/>
</dbReference>
<evidence type="ECO:0000313" key="2">
    <source>
        <dbReference type="Proteomes" id="UP001055439"/>
    </source>
</evidence>
<sequence>MRGRAGRGGATLASIQLRQRPRLVHYCSVDWARQTFGKDGCFLEARQ</sequence>
<gene>
    <name evidence="1" type="ORF">MUK42_34596</name>
</gene>
<name>A0A9E7FF01_9LILI</name>
<keyword evidence="2" id="KW-1185">Reference proteome</keyword>
<reference evidence="1" key="1">
    <citation type="submission" date="2022-05" db="EMBL/GenBank/DDBJ databases">
        <title>The Musa troglodytarum L. genome provides insights into the mechanism of non-climacteric behaviour and enrichment of carotenoids.</title>
        <authorList>
            <person name="Wang J."/>
        </authorList>
    </citation>
    <scope>NUCLEOTIDE SEQUENCE</scope>
    <source>
        <tissue evidence="1">Leaf</tissue>
    </source>
</reference>
<proteinExistence type="predicted"/>
<accession>A0A9E7FF01</accession>
<protein>
    <submittedName>
        <fullName evidence="1">Uncharacterized protein</fullName>
    </submittedName>
</protein>
<evidence type="ECO:0000313" key="1">
    <source>
        <dbReference type="EMBL" id="URD92718.1"/>
    </source>
</evidence>
<organism evidence="1 2">
    <name type="scientific">Musa troglodytarum</name>
    <name type="common">fe'i banana</name>
    <dbReference type="NCBI Taxonomy" id="320322"/>
    <lineage>
        <taxon>Eukaryota</taxon>
        <taxon>Viridiplantae</taxon>
        <taxon>Streptophyta</taxon>
        <taxon>Embryophyta</taxon>
        <taxon>Tracheophyta</taxon>
        <taxon>Spermatophyta</taxon>
        <taxon>Magnoliopsida</taxon>
        <taxon>Liliopsida</taxon>
        <taxon>Zingiberales</taxon>
        <taxon>Musaceae</taxon>
        <taxon>Musa</taxon>
    </lineage>
</organism>